<feature type="non-terminal residue" evidence="5">
    <location>
        <position position="1"/>
    </location>
</feature>
<organism evidence="5 6">
    <name type="scientific">Polyodon spathula</name>
    <name type="common">North American paddlefish</name>
    <name type="synonym">Squalus spathula</name>
    <dbReference type="NCBI Taxonomy" id="7913"/>
    <lineage>
        <taxon>Eukaryota</taxon>
        <taxon>Metazoa</taxon>
        <taxon>Chordata</taxon>
        <taxon>Craniata</taxon>
        <taxon>Vertebrata</taxon>
        <taxon>Euteleostomi</taxon>
        <taxon>Actinopterygii</taxon>
        <taxon>Chondrostei</taxon>
        <taxon>Acipenseriformes</taxon>
        <taxon>Polyodontidae</taxon>
        <taxon>Polyodon</taxon>
    </lineage>
</organism>
<keyword evidence="1" id="KW-0808">Transferase</keyword>
<evidence type="ECO:0000313" key="5">
    <source>
        <dbReference type="EMBL" id="MBN3275956.1"/>
    </source>
</evidence>
<dbReference type="Proteomes" id="UP001166093">
    <property type="component" value="Unassembled WGS sequence"/>
</dbReference>
<dbReference type="InterPro" id="IPR000569">
    <property type="entry name" value="HECT_dom"/>
</dbReference>
<gene>
    <name evidence="5" type="primary">G2e3_3</name>
    <name evidence="5" type="ORF">GTO93_0002367</name>
</gene>
<feature type="active site" description="Glycyl thioester intermediate" evidence="3">
    <location>
        <position position="93"/>
    </location>
</feature>
<dbReference type="GO" id="GO:0016874">
    <property type="term" value="F:ligase activity"/>
    <property type="evidence" value="ECO:0007669"/>
    <property type="project" value="UniProtKB-KW"/>
</dbReference>
<keyword evidence="2 3" id="KW-0833">Ubl conjugation pathway</keyword>
<keyword evidence="5" id="KW-0436">Ligase</keyword>
<feature type="domain" description="HECT" evidence="4">
    <location>
        <begin position="57"/>
        <end position="125"/>
    </location>
</feature>
<evidence type="ECO:0000256" key="1">
    <source>
        <dbReference type="ARBA" id="ARBA00022679"/>
    </source>
</evidence>
<sequence>MLVTFTDGPGSTEDGIDAGGSKAILQLLMQHLRSQRVFEWKENDKYLRCESTALENILMFAAGLSVIPPLGFHPKPYIQSLHSGSPLTTANTCSNILNLPIHNTCESFKFHISFGILNSPGFGQY</sequence>
<evidence type="ECO:0000256" key="2">
    <source>
        <dbReference type="ARBA" id="ARBA00022786"/>
    </source>
</evidence>
<protein>
    <submittedName>
        <fullName evidence="5">G2E3 ligase</fullName>
    </submittedName>
</protein>
<comment type="caution">
    <text evidence="5">The sequence shown here is derived from an EMBL/GenBank/DDBJ whole genome shotgun (WGS) entry which is preliminary data.</text>
</comment>
<accession>A0ABS2XNS4</accession>
<proteinExistence type="predicted"/>
<feature type="non-terminal residue" evidence="5">
    <location>
        <position position="125"/>
    </location>
</feature>
<evidence type="ECO:0000259" key="4">
    <source>
        <dbReference type="PROSITE" id="PS50237"/>
    </source>
</evidence>
<reference evidence="5" key="1">
    <citation type="journal article" date="2021" name="Cell">
        <title>Tracing the genetic footprints of vertebrate landing in non-teleost ray-finned fishes.</title>
        <authorList>
            <person name="Bi X."/>
            <person name="Wang K."/>
            <person name="Yang L."/>
            <person name="Pan H."/>
            <person name="Jiang H."/>
            <person name="Wei Q."/>
            <person name="Fang M."/>
            <person name="Yu H."/>
            <person name="Zhu C."/>
            <person name="Cai Y."/>
            <person name="He Y."/>
            <person name="Gan X."/>
            <person name="Zeng H."/>
            <person name="Yu D."/>
            <person name="Zhu Y."/>
            <person name="Jiang H."/>
            <person name="Qiu Q."/>
            <person name="Yang H."/>
            <person name="Zhang Y.E."/>
            <person name="Wang W."/>
            <person name="Zhu M."/>
            <person name="He S."/>
            <person name="Zhang G."/>
        </authorList>
    </citation>
    <scope>NUCLEOTIDE SEQUENCE</scope>
    <source>
        <strain evidence="5">Pddl_001</strain>
    </source>
</reference>
<evidence type="ECO:0000256" key="3">
    <source>
        <dbReference type="PROSITE-ProRule" id="PRU00104"/>
    </source>
</evidence>
<name>A0ABS2XNS4_POLSP</name>
<dbReference type="PROSITE" id="PS50237">
    <property type="entry name" value="HECT"/>
    <property type="match status" value="1"/>
</dbReference>
<dbReference type="InterPro" id="IPR035983">
    <property type="entry name" value="Hect_E3_ubiquitin_ligase"/>
</dbReference>
<dbReference type="SUPFAM" id="SSF56204">
    <property type="entry name" value="Hect, E3 ligase catalytic domain"/>
    <property type="match status" value="1"/>
</dbReference>
<dbReference type="Pfam" id="PF00632">
    <property type="entry name" value="HECT"/>
    <property type="match status" value="1"/>
</dbReference>
<dbReference type="Gene3D" id="3.30.2410.10">
    <property type="entry name" value="Hect, E3 ligase catalytic domain"/>
    <property type="match status" value="1"/>
</dbReference>
<evidence type="ECO:0000313" key="6">
    <source>
        <dbReference type="Proteomes" id="UP001166093"/>
    </source>
</evidence>
<dbReference type="EMBL" id="JAAWVQ010055437">
    <property type="protein sequence ID" value="MBN3275956.1"/>
    <property type="molecule type" value="Genomic_DNA"/>
</dbReference>
<keyword evidence="6" id="KW-1185">Reference proteome</keyword>